<gene>
    <name evidence="2" type="ORF">PXEA_LOCUS22901</name>
</gene>
<keyword evidence="3" id="KW-1185">Reference proteome</keyword>
<reference evidence="2" key="1">
    <citation type="submission" date="2018-11" db="EMBL/GenBank/DDBJ databases">
        <authorList>
            <consortium name="Pathogen Informatics"/>
        </authorList>
    </citation>
    <scope>NUCLEOTIDE SEQUENCE</scope>
</reference>
<evidence type="ECO:0000313" key="2">
    <source>
        <dbReference type="EMBL" id="VEL29461.1"/>
    </source>
</evidence>
<evidence type="ECO:0000256" key="1">
    <source>
        <dbReference type="SAM" id="MobiDB-lite"/>
    </source>
</evidence>
<sequence>MTRYIGSEPIGSPQYSLPSIPLSLPFYFPVKSPPGQSPRPAAVVLHGTSDRDVSMGKTAGHKSLGGMSENVSNNSD</sequence>
<evidence type="ECO:0000313" key="3">
    <source>
        <dbReference type="Proteomes" id="UP000784294"/>
    </source>
</evidence>
<name>A0A3S5AZP2_9PLAT</name>
<organism evidence="2 3">
    <name type="scientific">Protopolystoma xenopodis</name>
    <dbReference type="NCBI Taxonomy" id="117903"/>
    <lineage>
        <taxon>Eukaryota</taxon>
        <taxon>Metazoa</taxon>
        <taxon>Spiralia</taxon>
        <taxon>Lophotrochozoa</taxon>
        <taxon>Platyhelminthes</taxon>
        <taxon>Monogenea</taxon>
        <taxon>Polyopisthocotylea</taxon>
        <taxon>Polystomatidea</taxon>
        <taxon>Polystomatidae</taxon>
        <taxon>Protopolystoma</taxon>
    </lineage>
</organism>
<comment type="caution">
    <text evidence="2">The sequence shown here is derived from an EMBL/GenBank/DDBJ whole genome shotgun (WGS) entry which is preliminary data.</text>
</comment>
<accession>A0A3S5AZP2</accession>
<proteinExistence type="predicted"/>
<dbReference type="Proteomes" id="UP000784294">
    <property type="component" value="Unassembled WGS sequence"/>
</dbReference>
<dbReference type="AlphaFoldDB" id="A0A3S5AZP2"/>
<feature type="region of interest" description="Disordered" evidence="1">
    <location>
        <begin position="34"/>
        <end position="76"/>
    </location>
</feature>
<dbReference type="EMBL" id="CAAALY010103395">
    <property type="protein sequence ID" value="VEL29461.1"/>
    <property type="molecule type" value="Genomic_DNA"/>
</dbReference>
<protein>
    <submittedName>
        <fullName evidence="2">Uncharacterized protein</fullName>
    </submittedName>
</protein>